<dbReference type="RefSeq" id="WP_086111971.1">
    <property type="nucleotide sequence ID" value="NZ_CAWNHF010000178.1"/>
</dbReference>
<reference evidence="1 2" key="1">
    <citation type="submission" date="2017-01" db="EMBL/GenBank/DDBJ databases">
        <title>Deconstructing symbiosis and pathogenesis requirements using a combined genomic-metabolomic approach.</title>
        <authorList>
            <person name="Tobias N.J."/>
            <person name="Wolff H."/>
            <person name="Djahanschiri B."/>
            <person name="Ebersberger I."/>
            <person name="Bode H.B."/>
        </authorList>
    </citation>
    <scope>NUCLEOTIDE SEQUENCE [LARGE SCALE GENOMIC DNA]</scope>
    <source>
        <strain evidence="1 2">DSM 4764</strain>
    </source>
</reference>
<dbReference type="AlphaFoldDB" id="A0A1Y2SNP2"/>
<name>A0A1Y2SNP2_9GAMM</name>
<protein>
    <recommendedName>
        <fullName evidence="3">DUF5625 domain-containing protein</fullName>
    </recommendedName>
</protein>
<dbReference type="OrthoDB" id="6443699at2"/>
<organism evidence="1 2">
    <name type="scientific">Xenorhabdus beddingii</name>
    <dbReference type="NCBI Taxonomy" id="40578"/>
    <lineage>
        <taxon>Bacteria</taxon>
        <taxon>Pseudomonadati</taxon>
        <taxon>Pseudomonadota</taxon>
        <taxon>Gammaproteobacteria</taxon>
        <taxon>Enterobacterales</taxon>
        <taxon>Morganellaceae</taxon>
        <taxon>Xenorhabdus</taxon>
    </lineage>
</organism>
<evidence type="ECO:0000313" key="1">
    <source>
        <dbReference type="EMBL" id="OTA20637.1"/>
    </source>
</evidence>
<proteinExistence type="predicted"/>
<gene>
    <name evidence="1" type="ORF">Xbed_01164</name>
</gene>
<dbReference type="EMBL" id="MUBK01000007">
    <property type="protein sequence ID" value="OTA20637.1"/>
    <property type="molecule type" value="Genomic_DNA"/>
</dbReference>
<dbReference type="Proteomes" id="UP000194204">
    <property type="component" value="Unassembled WGS sequence"/>
</dbReference>
<evidence type="ECO:0000313" key="2">
    <source>
        <dbReference type="Proteomes" id="UP000194204"/>
    </source>
</evidence>
<keyword evidence="2" id="KW-1185">Reference proteome</keyword>
<accession>A0A1Y2SNP2</accession>
<sequence>MKKFILFMFAAFFGAGVVLLVQWMRPPTEDPYFFLNPKATTIGGYQSIETPIKLYKKGEKIDLVFWKVPQPRPKLLYLIPANTPSPQIMLKINKREGAKLGFYTHEIFTEKGPITTFNGDPILDVKIYKINDNLAEELIYDKKFTKIIGGYGSREGIFFTLVELADPYKYGQYRLQVEVLANWPELEIDDLSYSVYIRQHAIK</sequence>
<comment type="caution">
    <text evidence="1">The sequence shown here is derived from an EMBL/GenBank/DDBJ whole genome shotgun (WGS) entry which is preliminary data.</text>
</comment>
<evidence type="ECO:0008006" key="3">
    <source>
        <dbReference type="Google" id="ProtNLM"/>
    </source>
</evidence>